<sequence length="317" mass="36334">MARTTLDPDWPIRAAALRAVELMVARHGPTLPWSIIEQGFELDGRRIYLASKACGIFRPKEMEGGALSIRTSMPRGRRSARYEDGAPLKDGAFAYKLQDRDPDNHFNRLLQHAEQLSAPLIYFLAVAPGVYQPLWPIFVKHIDRARMECSLSADDELLAMRERDVPMVADARAIDIRREYVTVQAKRRLHQSRFRLEVLRAYETRCAVCRLPRAELLEAAHIVPDREETGEPVVPNGLALCRLHHGVFDTDLMGIRPDGVIELSQSLLDTRDGPTLEHAVKSFHGQRLHLPRHLVDQPERRRLEERYARFLEFRKTG</sequence>
<comment type="caution">
    <text evidence="2">The sequence shown here is derived from an EMBL/GenBank/DDBJ whole genome shotgun (WGS) entry which is preliminary data.</text>
</comment>
<dbReference type="GO" id="GO:0004519">
    <property type="term" value="F:endonuclease activity"/>
    <property type="evidence" value="ECO:0007669"/>
    <property type="project" value="UniProtKB-KW"/>
</dbReference>
<keyword evidence="2" id="KW-0255">Endonuclease</keyword>
<evidence type="ECO:0000313" key="2">
    <source>
        <dbReference type="EMBL" id="OJH37669.1"/>
    </source>
</evidence>
<keyword evidence="3" id="KW-1185">Reference proteome</keyword>
<keyword evidence="2" id="KW-0540">Nuclease</keyword>
<dbReference type="OrthoDB" id="9790459at2"/>
<proteinExistence type="predicted"/>
<evidence type="ECO:0000259" key="1">
    <source>
        <dbReference type="Pfam" id="PF13391"/>
    </source>
</evidence>
<organism evidence="2 3">
    <name type="scientific">Cystobacter ferrugineus</name>
    <dbReference type="NCBI Taxonomy" id="83449"/>
    <lineage>
        <taxon>Bacteria</taxon>
        <taxon>Pseudomonadati</taxon>
        <taxon>Myxococcota</taxon>
        <taxon>Myxococcia</taxon>
        <taxon>Myxococcales</taxon>
        <taxon>Cystobacterineae</taxon>
        <taxon>Archangiaceae</taxon>
        <taxon>Cystobacter</taxon>
    </lineage>
</organism>
<reference evidence="2 3" key="2">
    <citation type="submission" date="2016-12" db="EMBL/GenBank/DDBJ databases">
        <title>Draft Genome Sequence of Cystobacter ferrugineus Strain Cbfe23.</title>
        <authorList>
            <person name="Akbar S."/>
            <person name="Dowd S.E."/>
            <person name="Stevens D.C."/>
        </authorList>
    </citation>
    <scope>NUCLEOTIDE SEQUENCE [LARGE SCALE GENOMIC DNA]</scope>
    <source>
        <strain evidence="2 3">Cbfe23</strain>
    </source>
</reference>
<dbReference type="Pfam" id="PF13391">
    <property type="entry name" value="HNH_2"/>
    <property type="match status" value="1"/>
</dbReference>
<dbReference type="AlphaFoldDB" id="A0A1L9B5X7"/>
<name>A0A1L9B5X7_9BACT</name>
<reference evidence="3" key="1">
    <citation type="submission" date="2016-11" db="EMBL/GenBank/DDBJ databases">
        <authorList>
            <person name="Shukria A."/>
            <person name="Stevens D.C."/>
        </authorList>
    </citation>
    <scope>NUCLEOTIDE SEQUENCE [LARGE SCALE GENOMIC DNA]</scope>
    <source>
        <strain evidence="3">Cbfe23</strain>
    </source>
</reference>
<dbReference type="RefSeq" id="WP_071901137.1">
    <property type="nucleotide sequence ID" value="NZ_MPIN01000007.1"/>
</dbReference>
<dbReference type="STRING" id="83449.BON30_26105"/>
<accession>A0A1L9B5X7</accession>
<dbReference type="EMBL" id="MPIN01000007">
    <property type="protein sequence ID" value="OJH37669.1"/>
    <property type="molecule type" value="Genomic_DNA"/>
</dbReference>
<evidence type="ECO:0000313" key="3">
    <source>
        <dbReference type="Proteomes" id="UP000182229"/>
    </source>
</evidence>
<protein>
    <submittedName>
        <fullName evidence="2">HNH endonuclease</fullName>
    </submittedName>
</protein>
<gene>
    <name evidence="2" type="ORF">BON30_26105</name>
</gene>
<dbReference type="InterPro" id="IPR003615">
    <property type="entry name" value="HNH_nuc"/>
</dbReference>
<dbReference type="Proteomes" id="UP000182229">
    <property type="component" value="Unassembled WGS sequence"/>
</dbReference>
<feature type="domain" description="HNH nuclease" evidence="1">
    <location>
        <begin position="206"/>
        <end position="255"/>
    </location>
</feature>
<keyword evidence="2" id="KW-0378">Hydrolase</keyword>